<dbReference type="EMBL" id="KN822075">
    <property type="protein sequence ID" value="KIM59327.1"/>
    <property type="molecule type" value="Genomic_DNA"/>
</dbReference>
<name>A0A0C3A3R1_9AGAM</name>
<reference evidence="2" key="2">
    <citation type="submission" date="2015-01" db="EMBL/GenBank/DDBJ databases">
        <title>Evolutionary Origins and Diversification of the Mycorrhizal Mutualists.</title>
        <authorList>
            <consortium name="DOE Joint Genome Institute"/>
            <consortium name="Mycorrhizal Genomics Consortium"/>
            <person name="Kohler A."/>
            <person name="Kuo A."/>
            <person name="Nagy L.G."/>
            <person name="Floudas D."/>
            <person name="Copeland A."/>
            <person name="Barry K.W."/>
            <person name="Cichocki N."/>
            <person name="Veneault-Fourrey C."/>
            <person name="LaButti K."/>
            <person name="Lindquist E.A."/>
            <person name="Lipzen A."/>
            <person name="Lundell T."/>
            <person name="Morin E."/>
            <person name="Murat C."/>
            <person name="Riley R."/>
            <person name="Ohm R."/>
            <person name="Sun H."/>
            <person name="Tunlid A."/>
            <person name="Henrissat B."/>
            <person name="Grigoriev I.V."/>
            <person name="Hibbett D.S."/>
            <person name="Martin F."/>
        </authorList>
    </citation>
    <scope>NUCLEOTIDE SEQUENCE [LARGE SCALE GENOMIC DNA]</scope>
    <source>
        <strain evidence="2">Foug A</strain>
    </source>
</reference>
<evidence type="ECO:0000313" key="1">
    <source>
        <dbReference type="EMBL" id="KIM59327.1"/>
    </source>
</evidence>
<proteinExistence type="predicted"/>
<organism evidence="1 2">
    <name type="scientific">Scleroderma citrinum Foug A</name>
    <dbReference type="NCBI Taxonomy" id="1036808"/>
    <lineage>
        <taxon>Eukaryota</taxon>
        <taxon>Fungi</taxon>
        <taxon>Dikarya</taxon>
        <taxon>Basidiomycota</taxon>
        <taxon>Agaricomycotina</taxon>
        <taxon>Agaricomycetes</taxon>
        <taxon>Agaricomycetidae</taxon>
        <taxon>Boletales</taxon>
        <taxon>Sclerodermatineae</taxon>
        <taxon>Sclerodermataceae</taxon>
        <taxon>Scleroderma</taxon>
    </lineage>
</organism>
<reference evidence="1 2" key="1">
    <citation type="submission" date="2014-04" db="EMBL/GenBank/DDBJ databases">
        <authorList>
            <consortium name="DOE Joint Genome Institute"/>
            <person name="Kuo A."/>
            <person name="Kohler A."/>
            <person name="Nagy L.G."/>
            <person name="Floudas D."/>
            <person name="Copeland A."/>
            <person name="Barry K.W."/>
            <person name="Cichocki N."/>
            <person name="Veneault-Fourrey C."/>
            <person name="LaButti K."/>
            <person name="Lindquist E.A."/>
            <person name="Lipzen A."/>
            <person name="Lundell T."/>
            <person name="Morin E."/>
            <person name="Murat C."/>
            <person name="Sun H."/>
            <person name="Tunlid A."/>
            <person name="Henrissat B."/>
            <person name="Grigoriev I.V."/>
            <person name="Hibbett D.S."/>
            <person name="Martin F."/>
            <person name="Nordberg H.P."/>
            <person name="Cantor M.N."/>
            <person name="Hua S.X."/>
        </authorList>
    </citation>
    <scope>NUCLEOTIDE SEQUENCE [LARGE SCALE GENOMIC DNA]</scope>
    <source>
        <strain evidence="1 2">Foug A</strain>
    </source>
</reference>
<dbReference type="HOGENOM" id="CLU_1653168_0_0_1"/>
<protein>
    <submittedName>
        <fullName evidence="1">Uncharacterized protein</fullName>
    </submittedName>
</protein>
<keyword evidence="2" id="KW-1185">Reference proteome</keyword>
<dbReference type="AlphaFoldDB" id="A0A0C3A3R1"/>
<dbReference type="Proteomes" id="UP000053989">
    <property type="component" value="Unassembled WGS sequence"/>
</dbReference>
<accession>A0A0C3A3R1</accession>
<dbReference type="InParanoid" id="A0A0C3A3R1"/>
<sequence>MGSGCNFVGILGLDEASNSKHDAYIPMPSGNFPTEMFIYGGPESIAVDKGIYYDVAVHANVRDDDASLQLYANCEPQRLPLGNRAFGVFVLCGKVTRSASDAEHRLGFDLDIVQWAAVAQQTIRVACYYPLSHRRLSKTPMLAVGKHVSVQGVTETSKAR</sequence>
<evidence type="ECO:0000313" key="2">
    <source>
        <dbReference type="Proteomes" id="UP000053989"/>
    </source>
</evidence>
<gene>
    <name evidence="1" type="ORF">SCLCIDRAFT_1217893</name>
</gene>
<dbReference type="OrthoDB" id="2680056at2759"/>